<organism evidence="2 3">
    <name type="scientific">Ficus carica</name>
    <name type="common">Common fig</name>
    <dbReference type="NCBI Taxonomy" id="3494"/>
    <lineage>
        <taxon>Eukaryota</taxon>
        <taxon>Viridiplantae</taxon>
        <taxon>Streptophyta</taxon>
        <taxon>Embryophyta</taxon>
        <taxon>Tracheophyta</taxon>
        <taxon>Spermatophyta</taxon>
        <taxon>Magnoliopsida</taxon>
        <taxon>eudicotyledons</taxon>
        <taxon>Gunneridae</taxon>
        <taxon>Pentapetalae</taxon>
        <taxon>rosids</taxon>
        <taxon>fabids</taxon>
        <taxon>Rosales</taxon>
        <taxon>Moraceae</taxon>
        <taxon>Ficeae</taxon>
        <taxon>Ficus</taxon>
    </lineage>
</organism>
<dbReference type="AlphaFoldDB" id="A0AA88DJF6"/>
<accession>A0AA88DJF6</accession>
<keyword evidence="3" id="KW-1185">Reference proteome</keyword>
<reference evidence="2" key="1">
    <citation type="submission" date="2023-07" db="EMBL/GenBank/DDBJ databases">
        <title>draft genome sequence of fig (Ficus carica).</title>
        <authorList>
            <person name="Takahashi T."/>
            <person name="Nishimura K."/>
        </authorList>
    </citation>
    <scope>NUCLEOTIDE SEQUENCE</scope>
</reference>
<evidence type="ECO:0000313" key="3">
    <source>
        <dbReference type="Proteomes" id="UP001187192"/>
    </source>
</evidence>
<evidence type="ECO:0000256" key="1">
    <source>
        <dbReference type="SAM" id="MobiDB-lite"/>
    </source>
</evidence>
<proteinExistence type="predicted"/>
<name>A0AA88DJF6_FICCA</name>
<feature type="region of interest" description="Disordered" evidence="1">
    <location>
        <begin position="1"/>
        <end position="32"/>
    </location>
</feature>
<gene>
    <name evidence="2" type="ORF">TIFTF001_019575</name>
</gene>
<protein>
    <submittedName>
        <fullName evidence="2">Uncharacterized protein</fullName>
    </submittedName>
</protein>
<dbReference type="EMBL" id="BTGU01000033">
    <property type="protein sequence ID" value="GMN50409.1"/>
    <property type="molecule type" value="Genomic_DNA"/>
</dbReference>
<sequence>MKKRHLKMNKSSEKIQELPTCGGNDRTAGTGRGSDLAVAKVAWIWREDPWEFRGGDESESMKEREKEASIIWCEGSFLLGWFNLRNFCELFRGKRRAVLFACEFSL</sequence>
<evidence type="ECO:0000313" key="2">
    <source>
        <dbReference type="EMBL" id="GMN50409.1"/>
    </source>
</evidence>
<comment type="caution">
    <text evidence="2">The sequence shown here is derived from an EMBL/GenBank/DDBJ whole genome shotgun (WGS) entry which is preliminary data.</text>
</comment>
<dbReference type="Proteomes" id="UP001187192">
    <property type="component" value="Unassembled WGS sequence"/>
</dbReference>